<keyword evidence="1" id="KW-0812">Transmembrane</keyword>
<evidence type="ECO:0000313" key="4">
    <source>
        <dbReference type="Proteomes" id="UP000518255"/>
    </source>
</evidence>
<dbReference type="RefSeq" id="WP_182581415.1">
    <property type="nucleotide sequence ID" value="NZ_JACIUY010000062.1"/>
</dbReference>
<keyword evidence="1" id="KW-0472">Membrane</keyword>
<dbReference type="Proteomes" id="UP000544052">
    <property type="component" value="Unassembled WGS sequence"/>
</dbReference>
<name>A0A7W3U086_9LACO</name>
<organism evidence="3 4">
    <name type="scientific">Limosilactobacillus fastidiosus</name>
    <dbReference type="NCBI Taxonomy" id="2759855"/>
    <lineage>
        <taxon>Bacteria</taxon>
        <taxon>Bacillati</taxon>
        <taxon>Bacillota</taxon>
        <taxon>Bacilli</taxon>
        <taxon>Lactobacillales</taxon>
        <taxon>Lactobacillaceae</taxon>
        <taxon>Limosilactobacillus</taxon>
    </lineage>
</organism>
<proteinExistence type="predicted"/>
<comment type="caution">
    <text evidence="3">The sequence shown here is derived from an EMBL/GenBank/DDBJ whole genome shotgun (WGS) entry which is preliminary data.</text>
</comment>
<sequence length="102" mass="12392">MAHIYLMALIVIFMIESFFEVKWFAQIRDIFQRSGRITPTKRVQRVVKIETQWSWFSWILLILLFILPEIYTFLLICIITLIETIIVYELYNARNYAQQINK</sequence>
<evidence type="ECO:0000256" key="1">
    <source>
        <dbReference type="SAM" id="Phobius"/>
    </source>
</evidence>
<feature type="transmembrane region" description="Helical" evidence="1">
    <location>
        <begin position="46"/>
        <end position="67"/>
    </location>
</feature>
<dbReference type="AlphaFoldDB" id="A0A7W3U086"/>
<accession>A0A7W3U086</accession>
<gene>
    <name evidence="3" type="ORF">H5R63_07135</name>
    <name evidence="2" type="ORF">H5R64_02720</name>
</gene>
<feature type="transmembrane region" description="Helical" evidence="1">
    <location>
        <begin position="73"/>
        <end position="91"/>
    </location>
</feature>
<keyword evidence="5" id="KW-1185">Reference proteome</keyword>
<evidence type="ECO:0000313" key="3">
    <source>
        <dbReference type="EMBL" id="MBB1086547.1"/>
    </source>
</evidence>
<evidence type="ECO:0000313" key="2">
    <source>
        <dbReference type="EMBL" id="MBB1062718.1"/>
    </source>
</evidence>
<dbReference type="Proteomes" id="UP000518255">
    <property type="component" value="Unassembled WGS sequence"/>
</dbReference>
<reference evidence="4 5" key="1">
    <citation type="submission" date="2020-07" db="EMBL/GenBank/DDBJ databases">
        <title>Description of Limosilactobacillus balticus sp. nov., Limosilactobacillus agrestis sp. nov., Limosilactobacillus albertensis sp. nov., Limosilactobacillus rudii sp. nov., Limosilactobacillus fastidiosus sp. nov., five novel Limosilactobacillus species isolated from the vertebrate gastrointestinal tract, and proposal of 6 subspecies of Limosilactobacillus reuteri adapted to the gastrointestinal tract of specific vertebrate hosts.</title>
        <authorList>
            <person name="Li F."/>
            <person name="Cheng C."/>
            <person name="Zheng J."/>
            <person name="Quevedo R.M."/>
            <person name="Li J."/>
            <person name="Roos S."/>
            <person name="Gaenzle M.G."/>
            <person name="Walter J."/>
        </authorList>
    </citation>
    <scope>NUCLEOTIDE SEQUENCE [LARGE SCALE GENOMIC DNA]</scope>
    <source>
        <strain evidence="3 4">WF-MA3-C</strain>
        <strain evidence="2 5">WF-MO7-1</strain>
    </source>
</reference>
<protein>
    <submittedName>
        <fullName evidence="3">Uncharacterized protein</fullName>
    </submittedName>
</protein>
<dbReference type="EMBL" id="JACIUZ010000025">
    <property type="protein sequence ID" value="MBB1062718.1"/>
    <property type="molecule type" value="Genomic_DNA"/>
</dbReference>
<keyword evidence="1" id="KW-1133">Transmembrane helix</keyword>
<feature type="transmembrane region" description="Helical" evidence="1">
    <location>
        <begin position="6"/>
        <end position="25"/>
    </location>
</feature>
<evidence type="ECO:0000313" key="5">
    <source>
        <dbReference type="Proteomes" id="UP000544052"/>
    </source>
</evidence>
<dbReference type="EMBL" id="JACIUY010000062">
    <property type="protein sequence ID" value="MBB1086547.1"/>
    <property type="molecule type" value="Genomic_DNA"/>
</dbReference>